<dbReference type="InterPro" id="IPR013153">
    <property type="entry name" value="Prk_AAA"/>
</dbReference>
<evidence type="ECO:0000313" key="2">
    <source>
        <dbReference type="EMBL" id="GGD19220.1"/>
    </source>
</evidence>
<keyword evidence="2" id="KW-0418">Kinase</keyword>
<dbReference type="Pfam" id="PF08298">
    <property type="entry name" value="AAA_PrkA"/>
    <property type="match status" value="1"/>
</dbReference>
<keyword evidence="2" id="KW-0808">Transferase</keyword>
<dbReference type="PANTHER" id="PTHR30267">
    <property type="entry name" value="PROTEIN KINASE PRKA"/>
    <property type="match status" value="1"/>
</dbReference>
<dbReference type="InterPro" id="IPR057741">
    <property type="entry name" value="YeaG"/>
</dbReference>
<organism evidence="2 3">
    <name type="scientific">Aquisalinus flavus</name>
    <dbReference type="NCBI Taxonomy" id="1526572"/>
    <lineage>
        <taxon>Bacteria</taxon>
        <taxon>Pseudomonadati</taxon>
        <taxon>Pseudomonadota</taxon>
        <taxon>Alphaproteobacteria</taxon>
        <taxon>Parvularculales</taxon>
        <taxon>Parvularculaceae</taxon>
        <taxon>Aquisalinus</taxon>
    </lineage>
</organism>
<dbReference type="GO" id="GO:0004672">
    <property type="term" value="F:protein kinase activity"/>
    <property type="evidence" value="ECO:0007669"/>
    <property type="project" value="InterPro"/>
</dbReference>
<dbReference type="InterPro" id="IPR010650">
    <property type="entry name" value="PrkA_C"/>
</dbReference>
<dbReference type="InterPro" id="IPR027417">
    <property type="entry name" value="P-loop_NTPase"/>
</dbReference>
<reference evidence="2" key="1">
    <citation type="journal article" date="2014" name="Int. J. Syst. Evol. Microbiol.">
        <title>Complete genome sequence of Corynebacterium casei LMG S-19264T (=DSM 44701T), isolated from a smear-ripened cheese.</title>
        <authorList>
            <consortium name="US DOE Joint Genome Institute (JGI-PGF)"/>
            <person name="Walter F."/>
            <person name="Albersmeier A."/>
            <person name="Kalinowski J."/>
            <person name="Ruckert C."/>
        </authorList>
    </citation>
    <scope>NUCLEOTIDE SEQUENCE</scope>
    <source>
        <strain evidence="2">CGMCC 1.12921</strain>
    </source>
</reference>
<proteinExistence type="predicted"/>
<name>A0A8J2Y765_9PROT</name>
<dbReference type="SMART" id="SM00763">
    <property type="entry name" value="AAA_PrkA"/>
    <property type="match status" value="1"/>
</dbReference>
<evidence type="ECO:0000259" key="1">
    <source>
        <dbReference type="SMART" id="SM00763"/>
    </source>
</evidence>
<keyword evidence="3" id="KW-1185">Reference proteome</keyword>
<dbReference type="PIRSF" id="PIRSF000549">
    <property type="entry name" value="Ser_prot_kin"/>
    <property type="match status" value="1"/>
</dbReference>
<dbReference type="InterPro" id="IPR016230">
    <property type="entry name" value="PrkA/YeaG"/>
</dbReference>
<dbReference type="Pfam" id="PF06798">
    <property type="entry name" value="PrkA"/>
    <property type="match status" value="1"/>
</dbReference>
<comment type="caution">
    <text evidence="2">The sequence shown here is derived from an EMBL/GenBank/DDBJ whole genome shotgun (WGS) entry which is preliminary data.</text>
</comment>
<feature type="domain" description="PrkA AAA" evidence="1">
    <location>
        <begin position="24"/>
        <end position="385"/>
    </location>
</feature>
<dbReference type="AlphaFoldDB" id="A0A8J2Y765"/>
<protein>
    <submittedName>
        <fullName evidence="2">PrkA family serine protein kinase</fullName>
    </submittedName>
</protein>
<dbReference type="Gene3D" id="3.40.50.300">
    <property type="entry name" value="P-loop containing nucleotide triphosphate hydrolases"/>
    <property type="match status" value="1"/>
</dbReference>
<dbReference type="SUPFAM" id="SSF52540">
    <property type="entry name" value="P-loop containing nucleoside triphosphate hydrolases"/>
    <property type="match status" value="1"/>
</dbReference>
<accession>A0A8J2Y765</accession>
<gene>
    <name evidence="2" type="ORF">GCM10011342_29880</name>
</gene>
<dbReference type="RefSeq" id="WP_188160595.1">
    <property type="nucleotide sequence ID" value="NZ_BMGH01000002.1"/>
</dbReference>
<reference evidence="2" key="2">
    <citation type="submission" date="2020-09" db="EMBL/GenBank/DDBJ databases">
        <authorList>
            <person name="Sun Q."/>
            <person name="Zhou Y."/>
        </authorList>
    </citation>
    <scope>NUCLEOTIDE SEQUENCE</scope>
    <source>
        <strain evidence="2">CGMCC 1.12921</strain>
    </source>
</reference>
<dbReference type="Proteomes" id="UP000613582">
    <property type="component" value="Unassembled WGS sequence"/>
</dbReference>
<dbReference type="NCBIfam" id="NF011999">
    <property type="entry name" value="PRK15455.1"/>
    <property type="match status" value="1"/>
</dbReference>
<evidence type="ECO:0000313" key="3">
    <source>
        <dbReference type="Proteomes" id="UP000613582"/>
    </source>
</evidence>
<dbReference type="EMBL" id="BMGH01000002">
    <property type="protein sequence ID" value="GGD19220.1"/>
    <property type="molecule type" value="Genomic_DNA"/>
</dbReference>
<dbReference type="PANTHER" id="PTHR30267:SF2">
    <property type="entry name" value="PROTEIN PRKA"/>
    <property type="match status" value="1"/>
</dbReference>
<sequence length="649" mass="74680">MTDSDLDIFDLYSSSYARTRQESMSLRDYLLAARDDKMMYAGPAERMIAAIGEPEFVDTSKDPRLSRIFFNRTIKRYKAFEGFYGMEDTIERIVSYFRHAGQGLEEKRQILYLLGPVGGGKSSLAERLKDLMEEYPIYVLKAGDEISPVYESPLGIFQSDDLKNLLEEKYGIEKRRLHGLMSPWAVKRLDEFGGDISKFEVVRVYPSKLRQIGIAKTEPGDENNQDISTLVGKVDIRKLEHFSQDDTDAYSYSGGLCMANQGLLEFVEMFKAPIKVLHPLLTATQEGNYIGTESLGPIPFQGTILAHSNESEWQVFRNNKNNEAFLDRISVIKVPYCLRVTEESKIYEKLLAHSELSDAACAPETLTMLARFSILTRLKEHENSNRVSKMRVYDGDKLKDTDPKAKSHQEYRDAAGVNEGMDGISTRFAFKVLSETFNFDTEEVSADPVHMMYVLENAIKREQFPDETEKQYLDFIKSELSPRYADFIGKEIQKAYLESYGEYGQNLFDRYIAYADAWIEDQDFKDPDTGQLLDRGTLDQELSKIEKPAGIANPKDFRNEVVKFALRARAANEGNNPRWTSYEKLRNVIERRMFTQVEDLLPVISFDSKKDSDTEKKHHDFVERMADRGYTPRQVRRLVEWYMRVNKAG</sequence>